<accession>A0A7R9J7T7</accession>
<evidence type="ECO:0000259" key="3">
    <source>
        <dbReference type="Pfam" id="PF03474"/>
    </source>
</evidence>
<organism evidence="4">
    <name type="scientific">Timema californicum</name>
    <name type="common">California timema</name>
    <name type="synonym">Walking stick</name>
    <dbReference type="NCBI Taxonomy" id="61474"/>
    <lineage>
        <taxon>Eukaryota</taxon>
        <taxon>Metazoa</taxon>
        <taxon>Ecdysozoa</taxon>
        <taxon>Arthropoda</taxon>
        <taxon>Hexapoda</taxon>
        <taxon>Insecta</taxon>
        <taxon>Pterygota</taxon>
        <taxon>Neoptera</taxon>
        <taxon>Polyneoptera</taxon>
        <taxon>Phasmatodea</taxon>
        <taxon>Timematodea</taxon>
        <taxon>Timematoidea</taxon>
        <taxon>Timematidae</taxon>
        <taxon>Timema</taxon>
    </lineage>
</organism>
<dbReference type="Pfam" id="PF03474">
    <property type="entry name" value="DMA"/>
    <property type="match status" value="1"/>
</dbReference>
<feature type="domain" description="DMA" evidence="3">
    <location>
        <begin position="305"/>
        <end position="340"/>
    </location>
</feature>
<feature type="compositionally biased region" description="Low complexity" evidence="2">
    <location>
        <begin position="252"/>
        <end position="264"/>
    </location>
</feature>
<proteinExistence type="inferred from homology"/>
<evidence type="ECO:0000256" key="2">
    <source>
        <dbReference type="SAM" id="MobiDB-lite"/>
    </source>
</evidence>
<gene>
    <name evidence="4" type="ORF">TCMB3V08_LOCUS6921</name>
</gene>
<comment type="similarity">
    <text evidence="1">Belongs to the DMRT family.</text>
</comment>
<feature type="compositionally biased region" description="Acidic residues" evidence="2">
    <location>
        <begin position="231"/>
        <end position="243"/>
    </location>
</feature>
<evidence type="ECO:0000313" key="4">
    <source>
        <dbReference type="EMBL" id="CAD7574303.1"/>
    </source>
</evidence>
<dbReference type="SUPFAM" id="SSF46934">
    <property type="entry name" value="UBA-like"/>
    <property type="match status" value="1"/>
</dbReference>
<feature type="compositionally biased region" description="Pro residues" evidence="2">
    <location>
        <begin position="200"/>
        <end position="214"/>
    </location>
</feature>
<dbReference type="InterPro" id="IPR005173">
    <property type="entry name" value="DMA"/>
</dbReference>
<sequence>MNATDGRPQTRRENEVLGYKKRKLLMGHAGGLNLDKRLRRNKRSTMTQDLAACCTETSPLCATVIFPPTTGLAFIIGLDAGERMSAIRERQLGPAARGMRYVAEEQGFRCEDKRASVKLCRKIRIQEPVTSLGADVEYSAGEGNGNHAAIRTIPVQPIRIELPTPESSRPIVVRKKRPRISLDDDDEDEHDSGRRSHSLTPPPHATTSVPPPPLSVSTTPSPEPRLPATEPDLDEGDGGETEGDASLPENLSMPKKGSSSGGSAPSPPGTLQQPPYLLYHQQYQHYQQQQQVYPHHVYPPHPPQRSPVDILLRVFPTRRRGDVESTLHRCKGDILQAIELLVCAPQSEDTPPPLLAKSAFSPLGHPVQFHRYSPQSHRRFLAAPYTGTGYLPTVIRPPGPEYGMPLVGHPHDLYPGTTTGGVCPEKAPASSPGSGSGSDKTSYSE</sequence>
<feature type="region of interest" description="Disordered" evidence="2">
    <location>
        <begin position="169"/>
        <end position="274"/>
    </location>
</feature>
<feature type="region of interest" description="Disordered" evidence="2">
    <location>
        <begin position="415"/>
        <end position="445"/>
    </location>
</feature>
<name>A0A7R9J7T7_TIMCA</name>
<dbReference type="AlphaFoldDB" id="A0A7R9J7T7"/>
<protein>
    <submittedName>
        <fullName evidence="4">(California timema) hypothetical protein</fullName>
    </submittedName>
</protein>
<dbReference type="InterPro" id="IPR009060">
    <property type="entry name" value="UBA-like_sf"/>
</dbReference>
<dbReference type="EMBL" id="OE182259">
    <property type="protein sequence ID" value="CAD7574303.1"/>
    <property type="molecule type" value="Genomic_DNA"/>
</dbReference>
<reference evidence="4" key="1">
    <citation type="submission" date="2020-11" db="EMBL/GenBank/DDBJ databases">
        <authorList>
            <person name="Tran Van P."/>
        </authorList>
    </citation>
    <scope>NUCLEOTIDE SEQUENCE</scope>
</reference>
<evidence type="ECO:0000256" key="1">
    <source>
        <dbReference type="ARBA" id="ARBA00006834"/>
    </source>
</evidence>